<dbReference type="AlphaFoldDB" id="A0A2V5H9X1"/>
<reference evidence="1 2" key="1">
    <citation type="submission" date="2018-02" db="EMBL/GenBank/DDBJ databases">
        <title>The genomes of Aspergillus section Nigri reveals drivers in fungal speciation.</title>
        <authorList>
            <consortium name="DOE Joint Genome Institute"/>
            <person name="Vesth T.C."/>
            <person name="Nybo J."/>
            <person name="Theobald S."/>
            <person name="Brandl J."/>
            <person name="Frisvad J.C."/>
            <person name="Nielsen K.F."/>
            <person name="Lyhne E.K."/>
            <person name="Kogle M.E."/>
            <person name="Kuo A."/>
            <person name="Riley R."/>
            <person name="Clum A."/>
            <person name="Nolan M."/>
            <person name="Lipzen A."/>
            <person name="Salamov A."/>
            <person name="Henrissat B."/>
            <person name="Wiebenga A."/>
            <person name="De vries R.P."/>
            <person name="Grigoriev I.V."/>
            <person name="Mortensen U.H."/>
            <person name="Andersen M.R."/>
            <person name="Baker S.E."/>
        </authorList>
    </citation>
    <scope>NUCLEOTIDE SEQUENCE [LARGE SCALE GENOMIC DNA]</scope>
    <source>
        <strain evidence="1 2">CBS 115571</strain>
    </source>
</reference>
<keyword evidence="2" id="KW-1185">Reference proteome</keyword>
<evidence type="ECO:0000313" key="1">
    <source>
        <dbReference type="EMBL" id="PYI20411.1"/>
    </source>
</evidence>
<evidence type="ECO:0000313" key="2">
    <source>
        <dbReference type="Proteomes" id="UP000249829"/>
    </source>
</evidence>
<proteinExistence type="predicted"/>
<organism evidence="1 2">
    <name type="scientific">Aspergillus violaceofuscus (strain CBS 115571)</name>
    <dbReference type="NCBI Taxonomy" id="1450538"/>
    <lineage>
        <taxon>Eukaryota</taxon>
        <taxon>Fungi</taxon>
        <taxon>Dikarya</taxon>
        <taxon>Ascomycota</taxon>
        <taxon>Pezizomycotina</taxon>
        <taxon>Eurotiomycetes</taxon>
        <taxon>Eurotiomycetidae</taxon>
        <taxon>Eurotiales</taxon>
        <taxon>Aspergillaceae</taxon>
        <taxon>Aspergillus</taxon>
    </lineage>
</organism>
<protein>
    <submittedName>
        <fullName evidence="1">Uncharacterized protein</fullName>
    </submittedName>
</protein>
<dbReference type="Proteomes" id="UP000249829">
    <property type="component" value="Unassembled WGS sequence"/>
</dbReference>
<name>A0A2V5H9X1_ASPV1</name>
<dbReference type="EMBL" id="KZ825125">
    <property type="protein sequence ID" value="PYI20411.1"/>
    <property type="molecule type" value="Genomic_DNA"/>
</dbReference>
<dbReference type="STRING" id="1450538.A0A2V5H9X1"/>
<sequence>MTPTLASDGGSSIIGVDNAMGSLVAQRSGGSPDTVLNLMLTGWHRQLPGWKSNPLPGDDSLGYNGWSNIARINPDGVAVYAFPLVVQPVQVDGDGDGSAAAAAAAAAAVFRIALSERVLAIPWGAPSLPVQGECYIHNSSRAIFFGGNTCLYSQRVIADMCVHLE</sequence>
<gene>
    <name evidence="1" type="ORF">BO99DRAFT_431600</name>
</gene>
<accession>A0A2V5H9X1</accession>